<name>A0A1S4BPP1_TOBAC</name>
<dbReference type="Pfam" id="PF14111">
    <property type="entry name" value="DUF4283"/>
    <property type="match status" value="1"/>
</dbReference>
<feature type="compositionally biased region" description="Polar residues" evidence="1">
    <location>
        <begin position="291"/>
        <end position="316"/>
    </location>
</feature>
<reference evidence="3" key="1">
    <citation type="submission" date="2025-08" db="UniProtKB">
        <authorList>
            <consortium name="RefSeq"/>
        </authorList>
    </citation>
    <scope>IDENTIFICATION</scope>
</reference>
<evidence type="ECO:0000259" key="2">
    <source>
        <dbReference type="Pfam" id="PF14111"/>
    </source>
</evidence>
<feature type="domain" description="DUF4283" evidence="2">
    <location>
        <begin position="54"/>
        <end position="138"/>
    </location>
</feature>
<accession>A0A1S4BPP1</accession>
<feature type="compositionally biased region" description="Basic and acidic residues" evidence="1">
    <location>
        <begin position="319"/>
        <end position="339"/>
    </location>
</feature>
<evidence type="ECO:0000256" key="1">
    <source>
        <dbReference type="SAM" id="MobiDB-lite"/>
    </source>
</evidence>
<dbReference type="InterPro" id="IPR025558">
    <property type="entry name" value="DUF4283"/>
</dbReference>
<sequence>MEKANNGKENKNWANLFEGNRIVAKGMNLTFIALQIGNGVKIVQLEKEKVDRGAEKWRNAVIMYVTGETLTIGVVERFIESEWNFIAKPKVYLNNEGYFIVKFTCKDDQNEALVLGPYTINNKHIITKAWTPNFNFDEKSMNSLSRIWSGLGNPLYDDDCITKVERVSYARMLIEMNVTQPLPTKLNVEEHNGTMFEHEITYDWKPLFCPTCLQLVGHCCQQKDNVGPIQTTRNWEQQPQAMKMSTKQVRVKAGQSKIVTQAETKKDKEESGNNGKAKEGEEGWTEVQGRSVGNTTKVGQVENTQQLVSINGFNSLSEEENKQRMDHNMHSLKKGEQVA</sequence>
<gene>
    <name evidence="3" type="primary">LOC107810572</name>
</gene>
<dbReference type="AlphaFoldDB" id="A0A1S4BPP1"/>
<protein>
    <recommendedName>
        <fullName evidence="2">DUF4283 domain-containing protein</fullName>
    </recommendedName>
</protein>
<dbReference type="KEGG" id="nta:107810572"/>
<organism evidence="3">
    <name type="scientific">Nicotiana tabacum</name>
    <name type="common">Common tobacco</name>
    <dbReference type="NCBI Taxonomy" id="4097"/>
    <lineage>
        <taxon>Eukaryota</taxon>
        <taxon>Viridiplantae</taxon>
        <taxon>Streptophyta</taxon>
        <taxon>Embryophyta</taxon>
        <taxon>Tracheophyta</taxon>
        <taxon>Spermatophyta</taxon>
        <taxon>Magnoliopsida</taxon>
        <taxon>eudicotyledons</taxon>
        <taxon>Gunneridae</taxon>
        <taxon>Pentapetalae</taxon>
        <taxon>asterids</taxon>
        <taxon>lamiids</taxon>
        <taxon>Solanales</taxon>
        <taxon>Solanaceae</taxon>
        <taxon>Nicotianoideae</taxon>
        <taxon>Nicotianeae</taxon>
        <taxon>Nicotiana</taxon>
    </lineage>
</organism>
<dbReference type="PaxDb" id="4097-A0A1S4BPP1"/>
<dbReference type="PANTHER" id="PTHR33233">
    <property type="entry name" value="ENDONUCLEASE/EXONUCLEASE/PHOSPHATASE"/>
    <property type="match status" value="1"/>
</dbReference>
<evidence type="ECO:0000313" key="3">
    <source>
        <dbReference type="RefSeq" id="XP_016490849.1"/>
    </source>
</evidence>
<feature type="region of interest" description="Disordered" evidence="1">
    <location>
        <begin position="250"/>
        <end position="339"/>
    </location>
</feature>
<proteinExistence type="predicted"/>
<dbReference type="OrthoDB" id="851886at2759"/>
<dbReference type="RefSeq" id="XP_016490849.1">
    <property type="nucleotide sequence ID" value="XM_016635363.1"/>
</dbReference>
<feature type="compositionally biased region" description="Basic and acidic residues" evidence="1">
    <location>
        <begin position="263"/>
        <end position="281"/>
    </location>
</feature>
<dbReference type="PANTHER" id="PTHR33233:SF14">
    <property type="entry name" value="ENDONUCLEASE_EXONUCLEASE_PHOSPHATASE"/>
    <property type="match status" value="1"/>
</dbReference>